<accession>A0ABD0M6E5</accession>
<keyword evidence="2" id="KW-1185">Reference proteome</keyword>
<protein>
    <submittedName>
        <fullName evidence="1">Uncharacterized protein</fullName>
    </submittedName>
</protein>
<dbReference type="EMBL" id="JACVVK020000004">
    <property type="protein sequence ID" value="KAK7507529.1"/>
    <property type="molecule type" value="Genomic_DNA"/>
</dbReference>
<dbReference type="Proteomes" id="UP001519460">
    <property type="component" value="Unassembled WGS sequence"/>
</dbReference>
<evidence type="ECO:0000313" key="1">
    <source>
        <dbReference type="EMBL" id="KAK7507529.1"/>
    </source>
</evidence>
<dbReference type="AlphaFoldDB" id="A0ABD0M6E5"/>
<name>A0ABD0M6E5_9CAEN</name>
<evidence type="ECO:0000313" key="2">
    <source>
        <dbReference type="Proteomes" id="UP001519460"/>
    </source>
</evidence>
<reference evidence="1 2" key="1">
    <citation type="journal article" date="2023" name="Sci. Data">
        <title>Genome assembly of the Korean intertidal mud-creeper Batillaria attramentaria.</title>
        <authorList>
            <person name="Patra A.K."/>
            <person name="Ho P.T."/>
            <person name="Jun S."/>
            <person name="Lee S.J."/>
            <person name="Kim Y."/>
            <person name="Won Y.J."/>
        </authorList>
    </citation>
    <scope>NUCLEOTIDE SEQUENCE [LARGE SCALE GENOMIC DNA]</scope>
    <source>
        <strain evidence="1">Wonlab-2016</strain>
    </source>
</reference>
<organism evidence="1 2">
    <name type="scientific">Batillaria attramentaria</name>
    <dbReference type="NCBI Taxonomy" id="370345"/>
    <lineage>
        <taxon>Eukaryota</taxon>
        <taxon>Metazoa</taxon>
        <taxon>Spiralia</taxon>
        <taxon>Lophotrochozoa</taxon>
        <taxon>Mollusca</taxon>
        <taxon>Gastropoda</taxon>
        <taxon>Caenogastropoda</taxon>
        <taxon>Sorbeoconcha</taxon>
        <taxon>Cerithioidea</taxon>
        <taxon>Batillariidae</taxon>
        <taxon>Batillaria</taxon>
    </lineage>
</organism>
<gene>
    <name evidence="1" type="ORF">BaRGS_00001464</name>
</gene>
<sequence>MSCLHCTPGSTSSCSSRPDHKYSTRFIYTAIHWKSTKWTLPKPNDELATYQIAVLISQVTAADSSQNRFSAYFRDRKISRNTYSEFTGRAMSSTLVRSTQSRRKRGIYRHL</sequence>
<comment type="caution">
    <text evidence="1">The sequence shown here is derived from an EMBL/GenBank/DDBJ whole genome shotgun (WGS) entry which is preliminary data.</text>
</comment>
<proteinExistence type="predicted"/>